<dbReference type="Gene3D" id="3.40.190.10">
    <property type="entry name" value="Periplasmic binding protein-like II"/>
    <property type="match status" value="2"/>
</dbReference>
<dbReference type="EMBL" id="JBHSUS010000001">
    <property type="protein sequence ID" value="MFC6441159.1"/>
    <property type="molecule type" value="Genomic_DNA"/>
</dbReference>
<protein>
    <recommendedName>
        <fullName evidence="3">Solute-binding protein family 3/N-terminal domain-containing protein</fullName>
    </recommendedName>
</protein>
<dbReference type="RefSeq" id="WP_131258505.1">
    <property type="nucleotide sequence ID" value="NZ_JBHSUS010000001.1"/>
</dbReference>
<evidence type="ECO:0000313" key="1">
    <source>
        <dbReference type="EMBL" id="MFC6441159.1"/>
    </source>
</evidence>
<comment type="caution">
    <text evidence="1">The sequence shown here is derived from an EMBL/GenBank/DDBJ whole genome shotgun (WGS) entry which is preliminary data.</text>
</comment>
<keyword evidence="2" id="KW-1185">Reference proteome</keyword>
<accession>A0ABW1XM88</accession>
<proteinExistence type="predicted"/>
<sequence>MITTLAFSASAADSQKQIIAAAELSGLFEKDLHGRPYGAYATLIQQALNETGLEKEYELVILPMKRAKVGFINKQFACYAPGIDTFDQPDERQKLTNTLTSAPLNIALVRVLSDRDLPLVTSLADISAEDTISIVRGTPMSTEMRQLADRAGRMYQVQSELENIAMLQNHRVNHLFVFYPDVLFAYERLGLAQHFAYAKGFSPLIIHDAITCHAKHTKALNTLSATIREYREDGTLQKVLGQAYLLDSPLSADLDIND</sequence>
<reference evidence="2" key="1">
    <citation type="journal article" date="2019" name="Int. J. Syst. Evol. Microbiol.">
        <title>The Global Catalogue of Microorganisms (GCM) 10K type strain sequencing project: providing services to taxonomists for standard genome sequencing and annotation.</title>
        <authorList>
            <consortium name="The Broad Institute Genomics Platform"/>
            <consortium name="The Broad Institute Genome Sequencing Center for Infectious Disease"/>
            <person name="Wu L."/>
            <person name="Ma J."/>
        </authorList>
    </citation>
    <scope>NUCLEOTIDE SEQUENCE [LARGE SCALE GENOMIC DNA]</scope>
    <source>
        <strain evidence="2">CGMCC 1.16031</strain>
    </source>
</reference>
<organism evidence="1 2">
    <name type="scientific">Pseudobowmanella zhangzhouensis</name>
    <dbReference type="NCBI Taxonomy" id="1537679"/>
    <lineage>
        <taxon>Bacteria</taxon>
        <taxon>Pseudomonadati</taxon>
        <taxon>Pseudomonadota</taxon>
        <taxon>Gammaproteobacteria</taxon>
        <taxon>Alteromonadales</taxon>
        <taxon>Alteromonadaceae</taxon>
    </lineage>
</organism>
<evidence type="ECO:0000313" key="2">
    <source>
        <dbReference type="Proteomes" id="UP001596364"/>
    </source>
</evidence>
<name>A0ABW1XM88_9ALTE</name>
<evidence type="ECO:0008006" key="3">
    <source>
        <dbReference type="Google" id="ProtNLM"/>
    </source>
</evidence>
<gene>
    <name evidence="1" type="ORF">ACFP85_13485</name>
</gene>
<dbReference type="Proteomes" id="UP001596364">
    <property type="component" value="Unassembled WGS sequence"/>
</dbReference>
<dbReference type="SUPFAM" id="SSF53850">
    <property type="entry name" value="Periplasmic binding protein-like II"/>
    <property type="match status" value="1"/>
</dbReference>